<dbReference type="Proteomes" id="UP001497535">
    <property type="component" value="Unassembled WGS sequence"/>
</dbReference>
<dbReference type="EMBL" id="CAVMJV010000055">
    <property type="protein sequence ID" value="CAK5084957.1"/>
    <property type="molecule type" value="Genomic_DNA"/>
</dbReference>
<keyword evidence="2" id="KW-1185">Reference proteome</keyword>
<protein>
    <submittedName>
        <fullName evidence="1">Uncharacterized protein</fullName>
    </submittedName>
</protein>
<organism evidence="1 2">
    <name type="scientific">Meloidogyne enterolobii</name>
    <name type="common">Root-knot nematode worm</name>
    <name type="synonym">Meloidogyne mayaguensis</name>
    <dbReference type="NCBI Taxonomy" id="390850"/>
    <lineage>
        <taxon>Eukaryota</taxon>
        <taxon>Metazoa</taxon>
        <taxon>Ecdysozoa</taxon>
        <taxon>Nematoda</taxon>
        <taxon>Chromadorea</taxon>
        <taxon>Rhabditida</taxon>
        <taxon>Tylenchina</taxon>
        <taxon>Tylenchomorpha</taxon>
        <taxon>Tylenchoidea</taxon>
        <taxon>Meloidogynidae</taxon>
        <taxon>Meloidogyninae</taxon>
        <taxon>Meloidogyne</taxon>
    </lineage>
</organism>
<sequence length="197" mass="22795">MSRVEKMCDWGSARKKAGLCISAQREHRPYVLSSFKSSQFFQGIIIKLSVFLTDMSTIHYKIPYLITDQCMTRPEQKEHGSYGLIFERHFSHLCDELLICYPSQLSGNNTRNGIIPSIPYRLREGKKNNVTIKCEQKRKEFCKEAKNENLCSTGKPASTIWHGILITTEQLITFKYSDSDYDYDFLTTISLSITKQR</sequence>
<reference evidence="1" key="1">
    <citation type="submission" date="2023-11" db="EMBL/GenBank/DDBJ databases">
        <authorList>
            <person name="Poullet M."/>
        </authorList>
    </citation>
    <scope>NUCLEOTIDE SEQUENCE</scope>
    <source>
        <strain evidence="1">E1834</strain>
    </source>
</reference>
<accession>A0ACB1A0P8</accession>
<evidence type="ECO:0000313" key="1">
    <source>
        <dbReference type="EMBL" id="CAK5084957.1"/>
    </source>
</evidence>
<evidence type="ECO:0000313" key="2">
    <source>
        <dbReference type="Proteomes" id="UP001497535"/>
    </source>
</evidence>
<comment type="caution">
    <text evidence="1">The sequence shown here is derived from an EMBL/GenBank/DDBJ whole genome shotgun (WGS) entry which is preliminary data.</text>
</comment>
<proteinExistence type="predicted"/>
<gene>
    <name evidence="1" type="ORF">MENTE1834_LOCUS32370</name>
</gene>
<name>A0ACB1A0P8_MELEN</name>